<keyword evidence="13" id="KW-1185">Reference proteome</keyword>
<feature type="binding site" evidence="10">
    <location>
        <begin position="312"/>
        <end position="313"/>
    </location>
    <ligand>
        <name>S-adenosyl-L-methionine</name>
        <dbReference type="ChEBI" id="CHEBI:59789"/>
    </ligand>
</feature>
<keyword evidence="4 10" id="KW-0808">Transferase</keyword>
<evidence type="ECO:0000256" key="7">
    <source>
        <dbReference type="ARBA" id="ARBA00023128"/>
    </source>
</evidence>
<protein>
    <recommendedName>
        <fullName evidence="10">tRNA (guanine(37)-N1)-methyltransferase</fullName>
        <ecNumber evidence="10">2.1.1.228</ecNumber>
    </recommendedName>
    <alternativeName>
        <fullName evidence="10">M1G-methyltransferase</fullName>
    </alternativeName>
    <alternativeName>
        <fullName evidence="10">tRNA [GM37] methyltransferase</fullName>
    </alternativeName>
    <alternativeName>
        <fullName evidence="10">tRNA methyltransferase 5</fullName>
    </alternativeName>
</protein>
<dbReference type="Gene3D" id="3.30.300.110">
    <property type="entry name" value="Met-10+ protein-like domains"/>
    <property type="match status" value="1"/>
</dbReference>
<feature type="binding site" evidence="10">
    <location>
        <position position="364"/>
    </location>
    <ligand>
        <name>S-adenosyl-L-methionine</name>
        <dbReference type="ChEBI" id="CHEBI:59789"/>
    </ligand>
</feature>
<evidence type="ECO:0000313" key="13">
    <source>
        <dbReference type="Proteomes" id="UP000192596"/>
    </source>
</evidence>
<comment type="caution">
    <text evidence="12">The sequence shown here is derived from an EMBL/GenBank/DDBJ whole genome shotgun (WGS) entry which is preliminary data.</text>
</comment>
<evidence type="ECO:0000256" key="6">
    <source>
        <dbReference type="ARBA" id="ARBA00022694"/>
    </source>
</evidence>
<dbReference type="GO" id="GO:0070901">
    <property type="term" value="P:mitochondrial tRNA methylation"/>
    <property type="evidence" value="ECO:0007669"/>
    <property type="project" value="TreeGrafter"/>
</dbReference>
<dbReference type="PANTHER" id="PTHR23245">
    <property type="entry name" value="TRNA METHYLTRANSFERASE"/>
    <property type="match status" value="1"/>
</dbReference>
<dbReference type="PANTHER" id="PTHR23245:SF36">
    <property type="entry name" value="TRNA (GUANINE(37)-N1)-METHYLTRANSFERASE"/>
    <property type="match status" value="1"/>
</dbReference>
<dbReference type="InterPro" id="IPR029063">
    <property type="entry name" value="SAM-dependent_MTases_sf"/>
</dbReference>
<evidence type="ECO:0000256" key="4">
    <source>
        <dbReference type="ARBA" id="ARBA00022679"/>
    </source>
</evidence>
<dbReference type="Proteomes" id="UP000192596">
    <property type="component" value="Unassembled WGS sequence"/>
</dbReference>
<keyword evidence="3 10" id="KW-0489">Methyltransferase</keyword>
<evidence type="ECO:0000256" key="3">
    <source>
        <dbReference type="ARBA" id="ARBA00022603"/>
    </source>
</evidence>
<dbReference type="Pfam" id="PF02475">
    <property type="entry name" value="TRM5-TYW2_MTfase"/>
    <property type="match status" value="1"/>
</dbReference>
<comment type="similarity">
    <text evidence="10">Belongs to the TRM5 / TYW2 family.</text>
</comment>
<dbReference type="SUPFAM" id="SSF53335">
    <property type="entry name" value="S-adenosyl-L-methionine-dependent methyltransferases"/>
    <property type="match status" value="1"/>
</dbReference>
<keyword evidence="2 10" id="KW-0963">Cytoplasm</keyword>
<dbReference type="InterPro" id="IPR056743">
    <property type="entry name" value="TRM5-TYW2-like_MTfase"/>
</dbReference>
<gene>
    <name evidence="10" type="primary">TRM5</name>
    <name evidence="12" type="ORF">B0A48_10902</name>
</gene>
<comment type="subunit">
    <text evidence="10">Monomer.</text>
</comment>
<dbReference type="FunFam" id="3.30.300.110:FF:000001">
    <property type="entry name" value="tRNA (guanine(37)-N1)-methyltransferase"/>
    <property type="match status" value="1"/>
</dbReference>
<keyword evidence="8 10" id="KW-0539">Nucleus</keyword>
<evidence type="ECO:0000259" key="11">
    <source>
        <dbReference type="PROSITE" id="PS51684"/>
    </source>
</evidence>
<dbReference type="InParanoid" id="A0A1V8SZ41"/>
<dbReference type="Pfam" id="PF25133">
    <property type="entry name" value="TYW2_N_2"/>
    <property type="match status" value="1"/>
</dbReference>
<sequence length="471" mass="53309">MAEEMFRAPVNRSMRTLDRNFFRTVIPLQAARIFENKNISKVRSELERSKDALHQDRLGSVFPDPDPDRARVGTKCVLLRPGRRKEATDPSDDLNVGAEVDSRQLYSPVLDALLEQKIIDLVPYSLHLDYTYWTYHDIISAILPEDELGEVPSGFSQVGHVAHLNLRDEYLKYKYLVGEVLIDKNPGVRTVINKIDDVGEENAFRTFRYEVLAGPDDLNVEISEEGCNFKFDYSKVYWNSRLHTEHRRLVSTFKEGEAVCDVMAGIGPFAIPAGKKIIFVWANDLNPDSYTSLQDAIKRNNVTSHVQPFNEDGRSFIQDSAAKLLTATHTVDILSKPSRKDPKAQRTIIKTLQQPSIFSHYVMNLPASALTFLPSFIGLYPPTLRTQLPADAKMPIIHVYCFSTKSDDNVEEGRKICAEISEHLGCEMKPGKIGEGGVEVFDVRDVAPKKRMFCASFRLPEEVAFRDVSRP</sequence>
<feature type="binding site" evidence="10">
    <location>
        <position position="246"/>
    </location>
    <ligand>
        <name>S-adenosyl-L-methionine</name>
        <dbReference type="ChEBI" id="CHEBI:59789"/>
    </ligand>
</feature>
<comment type="subcellular location">
    <subcellularLocation>
        <location evidence="10">Mitochondrion matrix</location>
    </subcellularLocation>
    <subcellularLocation>
        <location evidence="10">Nucleus</location>
    </subcellularLocation>
    <subcellularLocation>
        <location evidence="10">Cytoplasm</location>
    </subcellularLocation>
    <text evidence="10">Predominantly in the mitochondria and in the nucleus.</text>
</comment>
<feature type="binding site" evidence="10">
    <location>
        <begin position="284"/>
        <end position="285"/>
    </location>
    <ligand>
        <name>S-adenosyl-L-methionine</name>
        <dbReference type="ChEBI" id="CHEBI:59789"/>
    </ligand>
</feature>
<dbReference type="GO" id="GO:0005634">
    <property type="term" value="C:nucleus"/>
    <property type="evidence" value="ECO:0007669"/>
    <property type="project" value="UniProtKB-SubCell"/>
</dbReference>
<dbReference type="GO" id="GO:0005759">
    <property type="term" value="C:mitochondrial matrix"/>
    <property type="evidence" value="ECO:0007669"/>
    <property type="project" value="UniProtKB-SubCell"/>
</dbReference>
<dbReference type="Gene3D" id="3.40.50.150">
    <property type="entry name" value="Vaccinia Virus protein VP39"/>
    <property type="match status" value="1"/>
</dbReference>
<dbReference type="GO" id="GO:0052906">
    <property type="term" value="F:tRNA (guanine(37)-N1)-methyltransferase activity"/>
    <property type="evidence" value="ECO:0007669"/>
    <property type="project" value="UniProtKB-UniRule"/>
</dbReference>
<dbReference type="STRING" id="1507870.A0A1V8SZ41"/>
<dbReference type="HAMAP" id="MF_03152">
    <property type="entry name" value="TRM5"/>
    <property type="match status" value="1"/>
</dbReference>
<accession>A0A1V8SZ41</accession>
<dbReference type="InterPro" id="IPR025792">
    <property type="entry name" value="tRNA_Gua_MeTrfase_euk"/>
</dbReference>
<evidence type="ECO:0000256" key="8">
    <source>
        <dbReference type="ARBA" id="ARBA00023242"/>
    </source>
</evidence>
<dbReference type="PROSITE" id="PS51684">
    <property type="entry name" value="SAM_MT_TRM5_TYW2"/>
    <property type="match status" value="1"/>
</dbReference>
<comment type="function">
    <text evidence="10">Specifically methylates the N1 position of guanosine-37 in various cytoplasmic and mitochondrial tRNAs. Methylation is not dependent on the nature of the nucleoside 5' of the target nucleoside. This is the first step in the biosynthesis of wybutosine (yW), a modified base adjacent to the anticodon of tRNAs and required for accurate decoding.</text>
</comment>
<evidence type="ECO:0000256" key="10">
    <source>
        <dbReference type="HAMAP-Rule" id="MF_03152"/>
    </source>
</evidence>
<dbReference type="GO" id="GO:0002939">
    <property type="term" value="P:tRNA N1-guanine methylation"/>
    <property type="evidence" value="ECO:0007669"/>
    <property type="project" value="TreeGrafter"/>
</dbReference>
<keyword evidence="7 10" id="KW-0496">Mitochondrion</keyword>
<dbReference type="InterPro" id="IPR056744">
    <property type="entry name" value="TRM5/TYW2-like_N"/>
</dbReference>
<dbReference type="EMBL" id="NAJO01000022">
    <property type="protein sequence ID" value="OQO04291.1"/>
    <property type="molecule type" value="Genomic_DNA"/>
</dbReference>
<organism evidence="12 13">
    <name type="scientific">Cryoendolithus antarcticus</name>
    <dbReference type="NCBI Taxonomy" id="1507870"/>
    <lineage>
        <taxon>Eukaryota</taxon>
        <taxon>Fungi</taxon>
        <taxon>Dikarya</taxon>
        <taxon>Ascomycota</taxon>
        <taxon>Pezizomycotina</taxon>
        <taxon>Dothideomycetes</taxon>
        <taxon>Dothideomycetidae</taxon>
        <taxon>Cladosporiales</taxon>
        <taxon>Cladosporiaceae</taxon>
        <taxon>Cryoendolithus</taxon>
    </lineage>
</organism>
<keyword evidence="5 10" id="KW-0949">S-adenosyl-L-methionine</keyword>
<keyword evidence="6 10" id="KW-0819">tRNA processing</keyword>
<evidence type="ECO:0000256" key="9">
    <source>
        <dbReference type="ARBA" id="ARBA00047783"/>
    </source>
</evidence>
<dbReference type="OrthoDB" id="408788at2759"/>
<evidence type="ECO:0000256" key="2">
    <source>
        <dbReference type="ARBA" id="ARBA00022490"/>
    </source>
</evidence>
<dbReference type="AlphaFoldDB" id="A0A1V8SZ41"/>
<evidence type="ECO:0000256" key="5">
    <source>
        <dbReference type="ARBA" id="ARBA00022691"/>
    </source>
</evidence>
<comment type="catalytic activity">
    <reaction evidence="9 10">
        <text>guanosine(37) in tRNA + S-adenosyl-L-methionine = N(1)-methylguanosine(37) in tRNA + S-adenosyl-L-homocysteine + H(+)</text>
        <dbReference type="Rhea" id="RHEA:36899"/>
        <dbReference type="Rhea" id="RHEA-COMP:10145"/>
        <dbReference type="Rhea" id="RHEA-COMP:10147"/>
        <dbReference type="ChEBI" id="CHEBI:15378"/>
        <dbReference type="ChEBI" id="CHEBI:57856"/>
        <dbReference type="ChEBI" id="CHEBI:59789"/>
        <dbReference type="ChEBI" id="CHEBI:73542"/>
        <dbReference type="ChEBI" id="CHEBI:74269"/>
        <dbReference type="EC" id="2.1.1.228"/>
    </reaction>
</comment>
<name>A0A1V8SZ41_9PEZI</name>
<evidence type="ECO:0000256" key="1">
    <source>
        <dbReference type="ARBA" id="ARBA00009775"/>
    </source>
</evidence>
<dbReference type="EC" id="2.1.1.228" evidence="10"/>
<evidence type="ECO:0000313" key="12">
    <source>
        <dbReference type="EMBL" id="OQO04291.1"/>
    </source>
</evidence>
<dbReference type="InterPro" id="IPR030382">
    <property type="entry name" value="MeTrfase_TRM5/TYW2"/>
</dbReference>
<feature type="domain" description="SAM-dependent methyltransferase TRM5/TYW2-type" evidence="11">
    <location>
        <begin position="155"/>
        <end position="461"/>
    </location>
</feature>
<comment type="similarity">
    <text evidence="1">Belongs to the class I-like SAM-binding methyltransferase superfamily. TRM5/TYW2 family.</text>
</comment>
<reference evidence="13" key="1">
    <citation type="submission" date="2017-03" db="EMBL/GenBank/DDBJ databases">
        <title>Genomes of endolithic fungi from Antarctica.</title>
        <authorList>
            <person name="Coleine C."/>
            <person name="Masonjones S."/>
            <person name="Stajich J.E."/>
        </authorList>
    </citation>
    <scope>NUCLEOTIDE SEQUENCE [LARGE SCALE GENOMIC DNA]</scope>
    <source>
        <strain evidence="13">CCFEE 5527</strain>
    </source>
</reference>
<dbReference type="FunCoup" id="A0A1V8SZ41">
    <property type="interactions" value="2019"/>
</dbReference>
<proteinExistence type="inferred from homology"/>